<feature type="transmembrane region" description="Helical" evidence="10">
    <location>
        <begin position="234"/>
        <end position="257"/>
    </location>
</feature>
<dbReference type="InterPro" id="IPR011701">
    <property type="entry name" value="MFS"/>
</dbReference>
<dbReference type="GO" id="GO:0140115">
    <property type="term" value="P:export across plasma membrane"/>
    <property type="evidence" value="ECO:0007669"/>
    <property type="project" value="UniProtKB-ARBA"/>
</dbReference>
<evidence type="ECO:0000256" key="9">
    <source>
        <dbReference type="SAM" id="MobiDB-lite"/>
    </source>
</evidence>
<evidence type="ECO:0000256" key="2">
    <source>
        <dbReference type="ARBA" id="ARBA00022692"/>
    </source>
</evidence>
<keyword evidence="2 10" id="KW-0812">Transmembrane</keyword>
<dbReference type="EMBL" id="CP138590">
    <property type="protein sequence ID" value="WPH03950.1"/>
    <property type="molecule type" value="Genomic_DNA"/>
</dbReference>
<feature type="transmembrane region" description="Helical" evidence="10">
    <location>
        <begin position="104"/>
        <end position="121"/>
    </location>
</feature>
<dbReference type="PANTHER" id="PTHR23502:SF33">
    <property type="entry name" value="MAJOR FACILITATOR SUPERFAMILY (MFS) PROFILE DOMAIN-CONTAINING PROTEIN-RELATED"/>
    <property type="match status" value="1"/>
</dbReference>
<dbReference type="AlphaFoldDB" id="A0AAQ3MAE6"/>
<dbReference type="CDD" id="cd17323">
    <property type="entry name" value="MFS_Tpo1_MDR_like"/>
    <property type="match status" value="1"/>
</dbReference>
<feature type="region of interest" description="Disordered" evidence="9">
    <location>
        <begin position="1"/>
        <end position="72"/>
    </location>
</feature>
<dbReference type="PANTHER" id="PTHR23502">
    <property type="entry name" value="MAJOR FACILITATOR SUPERFAMILY"/>
    <property type="match status" value="1"/>
</dbReference>
<evidence type="ECO:0000256" key="7">
    <source>
        <dbReference type="ARBA" id="ARBA00069139"/>
    </source>
</evidence>
<evidence type="ECO:0000256" key="1">
    <source>
        <dbReference type="ARBA" id="ARBA00004141"/>
    </source>
</evidence>
<sequence>MSLGQRLPQPAAEGMSSRYALDSRDGEEDSVKQKELQLDERPGRSSKASSRTELGKVDEKDQDQAEPAANSNALPLIDLTTGVIGWESPDDPQMPFNFRAREKWTWVWLLSATTLLTPFATSVLSPGINQLDTEFGETNPSIGSLAVSSYIFGYIVGPPFIGPLSEIYGRKWVLTGATAFFCLWLIGCGLAPNIQTLIVSRFFSGIGGVAVLSLGGSIIGDLFPPETRGRAMGFWNIGPLFGPIVGPVAGAFTTQYIGWRWDFWIVLVATAPIVVLTALFTRETGHKVLIQRKTAAFRKELGRTDLKSCYDDTSHLTTIEILRNGLLRPLKLIFLSPIVFFLSLYIAFLFGVNYLLYTTIPTVFEDTYGFKTGKTGLPYVALGGGNIVAWLTFTIFSDRWVKKLKAANGGVFTPEMRLILAIPFGFMIPITLFWYGWSSYYKLDVLCTIFSLVPIGMGMVGLFLPLSTYLVDSYPIYAASATSANVIVRSLAGATLPLAGPPLYKTLGLGWGNSLLGFVSLMMIPLPLLFYKFGAKLRAAQKFKL</sequence>
<evidence type="ECO:0000256" key="5">
    <source>
        <dbReference type="ARBA" id="ARBA00038347"/>
    </source>
</evidence>
<dbReference type="GO" id="GO:0042908">
    <property type="term" value="P:xenobiotic transport"/>
    <property type="evidence" value="ECO:0007669"/>
    <property type="project" value="UniProtKB-ARBA"/>
</dbReference>
<dbReference type="PROSITE" id="PS50850">
    <property type="entry name" value="MFS"/>
    <property type="match status" value="1"/>
</dbReference>
<organism evidence="12 13">
    <name type="scientific">Acrodontium crateriforme</name>
    <dbReference type="NCBI Taxonomy" id="150365"/>
    <lineage>
        <taxon>Eukaryota</taxon>
        <taxon>Fungi</taxon>
        <taxon>Dikarya</taxon>
        <taxon>Ascomycota</taxon>
        <taxon>Pezizomycotina</taxon>
        <taxon>Dothideomycetes</taxon>
        <taxon>Dothideomycetidae</taxon>
        <taxon>Mycosphaerellales</taxon>
        <taxon>Teratosphaeriaceae</taxon>
        <taxon>Acrodontium</taxon>
    </lineage>
</organism>
<dbReference type="GO" id="GO:0016020">
    <property type="term" value="C:membrane"/>
    <property type="evidence" value="ECO:0007669"/>
    <property type="project" value="UniProtKB-SubCell"/>
</dbReference>
<keyword evidence="4 10" id="KW-0472">Membrane</keyword>
<feature type="transmembrane region" description="Helical" evidence="10">
    <location>
        <begin position="198"/>
        <end position="222"/>
    </location>
</feature>
<evidence type="ECO:0000256" key="6">
    <source>
        <dbReference type="ARBA" id="ARBA00053977"/>
    </source>
</evidence>
<name>A0AAQ3MAE6_9PEZI</name>
<proteinExistence type="inferred from homology"/>
<dbReference type="Proteomes" id="UP001303373">
    <property type="component" value="Chromosome 11"/>
</dbReference>
<comment type="function">
    <text evidence="6">MFS transporter; part of the gene cluster that mediates the biosynthesis of cercosporin, a light-activated, non-host-selective toxin. The perylenequinone chromophore of cercosporin absorbs light energy to attain an electronically-activated triplet state and produces active oxygen species such as the hydroxyl radical, superoxide, hydrogen peroxide or singlet oxygen upon reaction with oxygen molecules. These reactive oxygen species cause damage to various cellular components including lipids, proteins and nucleic acids. Responsible for secretion and accumulation of cercosporin, but does not play any roles in self-protection against the toxicity of cercosporin.</text>
</comment>
<evidence type="ECO:0000256" key="10">
    <source>
        <dbReference type="SAM" id="Phobius"/>
    </source>
</evidence>
<feature type="transmembrane region" description="Helical" evidence="10">
    <location>
        <begin position="511"/>
        <end position="531"/>
    </location>
</feature>
<dbReference type="GO" id="GO:0022857">
    <property type="term" value="F:transmembrane transporter activity"/>
    <property type="evidence" value="ECO:0007669"/>
    <property type="project" value="InterPro"/>
</dbReference>
<evidence type="ECO:0000313" key="12">
    <source>
        <dbReference type="EMBL" id="WPH03950.1"/>
    </source>
</evidence>
<feature type="transmembrane region" description="Helical" evidence="10">
    <location>
        <begin position="376"/>
        <end position="397"/>
    </location>
</feature>
<dbReference type="InterPro" id="IPR005829">
    <property type="entry name" value="Sugar_transporter_CS"/>
</dbReference>
<dbReference type="SUPFAM" id="SSF103473">
    <property type="entry name" value="MFS general substrate transporter"/>
    <property type="match status" value="1"/>
</dbReference>
<dbReference type="FunFam" id="1.20.1250.20:FF:000011">
    <property type="entry name" value="MFS multidrug transporter, putative"/>
    <property type="match status" value="1"/>
</dbReference>
<keyword evidence="13" id="KW-1185">Reference proteome</keyword>
<feature type="compositionally biased region" description="Basic and acidic residues" evidence="9">
    <location>
        <begin position="53"/>
        <end position="63"/>
    </location>
</feature>
<feature type="transmembrane region" description="Helical" evidence="10">
    <location>
        <begin position="263"/>
        <end position="281"/>
    </location>
</feature>
<feature type="transmembrane region" description="Helical" evidence="10">
    <location>
        <begin position="141"/>
        <end position="161"/>
    </location>
</feature>
<evidence type="ECO:0000256" key="4">
    <source>
        <dbReference type="ARBA" id="ARBA00023136"/>
    </source>
</evidence>
<dbReference type="PROSITE" id="PS00216">
    <property type="entry name" value="SUGAR_TRANSPORT_1"/>
    <property type="match status" value="1"/>
</dbReference>
<comment type="subcellular location">
    <subcellularLocation>
        <location evidence="1">Membrane</location>
        <topology evidence="1">Multi-pass membrane protein</topology>
    </subcellularLocation>
</comment>
<dbReference type="InterPro" id="IPR036259">
    <property type="entry name" value="MFS_trans_sf"/>
</dbReference>
<comment type="similarity">
    <text evidence="5">Belongs to the major facilitator superfamily. CAR1 family.</text>
</comment>
<feature type="transmembrane region" description="Helical" evidence="10">
    <location>
        <begin position="332"/>
        <end position="356"/>
    </location>
</feature>
<protein>
    <recommendedName>
        <fullName evidence="7">Cercosporin MFS transporter CTB4</fullName>
    </recommendedName>
    <alternativeName>
        <fullName evidence="8">Cercosporin toxin biosynthesis cluster protein 4</fullName>
    </alternativeName>
</protein>
<accession>A0AAQ3MAE6</accession>
<feature type="transmembrane region" description="Helical" evidence="10">
    <location>
        <begin position="173"/>
        <end position="192"/>
    </location>
</feature>
<feature type="transmembrane region" description="Helical" evidence="10">
    <location>
        <begin position="443"/>
        <end position="464"/>
    </location>
</feature>
<feature type="transmembrane region" description="Helical" evidence="10">
    <location>
        <begin position="418"/>
        <end position="437"/>
    </location>
</feature>
<evidence type="ECO:0000313" key="13">
    <source>
        <dbReference type="Proteomes" id="UP001303373"/>
    </source>
</evidence>
<reference evidence="12 13" key="1">
    <citation type="submission" date="2023-11" db="EMBL/GenBank/DDBJ databases">
        <title>An acidophilic fungus is an integral part of prey digestion in a carnivorous sundew plant.</title>
        <authorList>
            <person name="Tsai I.J."/>
        </authorList>
    </citation>
    <scope>NUCLEOTIDE SEQUENCE [LARGE SCALE GENOMIC DNA]</scope>
    <source>
        <strain evidence="12">169a</strain>
    </source>
</reference>
<dbReference type="InterPro" id="IPR020846">
    <property type="entry name" value="MFS_dom"/>
</dbReference>
<dbReference type="Pfam" id="PF07690">
    <property type="entry name" value="MFS_1"/>
    <property type="match status" value="1"/>
</dbReference>
<evidence type="ECO:0000259" key="11">
    <source>
        <dbReference type="PROSITE" id="PS50850"/>
    </source>
</evidence>
<feature type="compositionally biased region" description="Basic and acidic residues" evidence="9">
    <location>
        <begin position="21"/>
        <end position="43"/>
    </location>
</feature>
<evidence type="ECO:0000256" key="8">
    <source>
        <dbReference type="ARBA" id="ARBA00077167"/>
    </source>
</evidence>
<feature type="domain" description="Major facilitator superfamily (MFS) profile" evidence="11">
    <location>
        <begin position="106"/>
        <end position="538"/>
    </location>
</feature>
<keyword evidence="3 10" id="KW-1133">Transmembrane helix</keyword>
<dbReference type="Gene3D" id="1.20.1250.20">
    <property type="entry name" value="MFS general substrate transporter like domains"/>
    <property type="match status" value="1"/>
</dbReference>
<gene>
    <name evidence="12" type="ORF">R9X50_00683300</name>
</gene>
<evidence type="ECO:0000256" key="3">
    <source>
        <dbReference type="ARBA" id="ARBA00022989"/>
    </source>
</evidence>
<feature type="transmembrane region" description="Helical" evidence="10">
    <location>
        <begin position="476"/>
        <end position="499"/>
    </location>
</feature>